<sequence>MSTSTQHPFEDGSFDDKKDHQLSEAPVNELNANANVPSDRDDVLSFEQQQGVTRIEALYHVFGNGWKYWGLWVAIMLVFYAYSLSSNTSYIYQPFATSGFEQHAVIGTIGVVTNLISGTAKPFIAKIADLTSRPMAILFAITFYTMGAIIIAASRTVGAVCVGMVIFAAGATGIDFLFGLVIADITSIQWRGFVNGVASLPFIVNAFVASDISSAISLENWRWGYGMFAIILPACILPVLSILFWADWKAKKLGALSPVSSDNAHRQQHGPQEPRKPFVRAALEYLDKMDAFGLLLLTFAWCLMLLPFTLSASADNGYKNPSMIAMFVVGGVLFIFFCVWEWKFANYPLQSKHVLNRSFICSVVIDFMYYLSGYISDTYFTSWIYVVTDWSVNIMRALCEAVAQAPFIAISLTVGLCFFGTVAGLVQRYTHRYKYLQISGLCFRILGVGLTFYATQGHATDAVLISARVITSLGGAISVIGSQTATQASVPHQYLATASALLAMYTSIGGSIGSAIASALWTHRLPANLEKYVGDVYNSTEIAEIYGSIVVARTAEPRELIKKAYNDTAYDMFLPALILCFVPLIAGFLTSNFYLDDSHNAIETDKKIVLRSEEEIKAEEEALKNATMRETADYQ</sequence>
<dbReference type="Proteomes" id="UP001227268">
    <property type="component" value="Unassembled WGS sequence"/>
</dbReference>
<protein>
    <submittedName>
        <fullName evidence="1">Uncharacterized protein</fullName>
    </submittedName>
</protein>
<gene>
    <name evidence="1" type="ORF">QFC21_004383</name>
</gene>
<keyword evidence="2" id="KW-1185">Reference proteome</keyword>
<dbReference type="EMBL" id="JASBWT010000014">
    <property type="protein sequence ID" value="KAJ9098735.1"/>
    <property type="molecule type" value="Genomic_DNA"/>
</dbReference>
<name>A0ACC2VI19_9TREE</name>
<evidence type="ECO:0000313" key="2">
    <source>
        <dbReference type="Proteomes" id="UP001227268"/>
    </source>
</evidence>
<organism evidence="1 2">
    <name type="scientific">Naganishia friedmannii</name>
    <dbReference type="NCBI Taxonomy" id="89922"/>
    <lineage>
        <taxon>Eukaryota</taxon>
        <taxon>Fungi</taxon>
        <taxon>Dikarya</taxon>
        <taxon>Basidiomycota</taxon>
        <taxon>Agaricomycotina</taxon>
        <taxon>Tremellomycetes</taxon>
        <taxon>Filobasidiales</taxon>
        <taxon>Filobasidiaceae</taxon>
        <taxon>Naganishia</taxon>
    </lineage>
</organism>
<evidence type="ECO:0000313" key="1">
    <source>
        <dbReference type="EMBL" id="KAJ9098735.1"/>
    </source>
</evidence>
<reference evidence="1" key="1">
    <citation type="submission" date="2023-04" db="EMBL/GenBank/DDBJ databases">
        <title>Draft Genome sequencing of Naganishia species isolated from polar environments using Oxford Nanopore Technology.</title>
        <authorList>
            <person name="Leo P."/>
            <person name="Venkateswaran K."/>
        </authorList>
    </citation>
    <scope>NUCLEOTIDE SEQUENCE</scope>
    <source>
        <strain evidence="1">MNA-CCFEE 5423</strain>
    </source>
</reference>
<comment type="caution">
    <text evidence="1">The sequence shown here is derived from an EMBL/GenBank/DDBJ whole genome shotgun (WGS) entry which is preliminary data.</text>
</comment>
<proteinExistence type="predicted"/>
<accession>A0ACC2VI19</accession>